<dbReference type="PROSITE" id="PS51649">
    <property type="entry name" value="NPH3"/>
    <property type="match status" value="1"/>
</dbReference>
<evidence type="ECO:0000313" key="8">
    <source>
        <dbReference type="Proteomes" id="UP000266723"/>
    </source>
</evidence>
<dbReference type="InterPro" id="IPR011333">
    <property type="entry name" value="SKP1/BTB/POZ_sf"/>
</dbReference>
<evidence type="ECO:0008006" key="9">
    <source>
        <dbReference type="Google" id="ProtNLM"/>
    </source>
</evidence>
<keyword evidence="2" id="KW-0833">Ubl conjugation pathway</keyword>
<dbReference type="Proteomes" id="UP000266723">
    <property type="component" value="Unassembled WGS sequence"/>
</dbReference>
<dbReference type="PANTHER" id="PTHR32370">
    <property type="entry name" value="OS12G0117600 PROTEIN"/>
    <property type="match status" value="1"/>
</dbReference>
<evidence type="ECO:0000259" key="5">
    <source>
        <dbReference type="PROSITE" id="PS50097"/>
    </source>
</evidence>
<comment type="caution">
    <text evidence="7">The sequence shown here is derived from an EMBL/GenBank/DDBJ whole genome shotgun (WGS) entry which is preliminary data.</text>
</comment>
<feature type="compositionally biased region" description="Acidic residues" evidence="4">
    <location>
        <begin position="516"/>
        <end position="525"/>
    </location>
</feature>
<dbReference type="Pfam" id="PF00651">
    <property type="entry name" value="BTB"/>
    <property type="match status" value="1"/>
</dbReference>
<dbReference type="Pfam" id="PF03000">
    <property type="entry name" value="NPH3"/>
    <property type="match status" value="1"/>
</dbReference>
<dbReference type="SUPFAM" id="SSF54695">
    <property type="entry name" value="POZ domain"/>
    <property type="match status" value="1"/>
</dbReference>
<evidence type="ECO:0000256" key="3">
    <source>
        <dbReference type="PROSITE-ProRule" id="PRU00982"/>
    </source>
</evidence>
<sequence>MEISPQKKATFSTIHGLNIIWELGTPEEPASMLSQSFRDPLTYDCGWYVSSDLATDVIVTIGDVKFYLHKFPLLSKSARLQKLIATTSSSSSNEDNEIHQEEDEIVIPEIPGGPASFEICAKFCYGMTVTLNAYNVVAARCAAEFLEMHETVEKGNLVYKIEVFLNSSILQSWKDSIITLQTTRALSPHAEELKLTGRCLESIASRACIDTSRVEWSYTYSKKKNLDNGLRRPQAVPRDWWVEDLCDLHIDLYKRVIATIESRGKVSADVIGEALHAYATKRVPGFSKSSSSVQITDYDKYRALVGSIIEMIPEEKRSVSSSFLTKLLRASIFLGCDEETGLINRVGERLDEASLGDVTVYDVDLMLNLVEVFLKSRSEEDDVTRKASVAKLVDGYLAERSRDSDKLTLQKFLALAEMVSSFPRQSHDGVYRAIDMFLKEHPEIRKSEKKRICRLMDCRKLSVEACAHAVQNERLPMRVVVQVLFFEQARANNNNGSSSTGNSTPEIIPASRSTNTEDETESWDTEDIKTLRGELASLRLAKNQQQESNKGKLVKGGGLGVSRVFSKLWSGKERSGEMMSSSGTSSPGSVNDDSKSSSSTNKKH</sequence>
<dbReference type="InterPro" id="IPR000210">
    <property type="entry name" value="BTB/POZ_dom"/>
</dbReference>
<protein>
    <recommendedName>
        <fullName evidence="9">NPH3 domain-containing protein</fullName>
    </recommendedName>
</protein>
<evidence type="ECO:0000256" key="2">
    <source>
        <dbReference type="ARBA" id="ARBA00022786"/>
    </source>
</evidence>
<proteinExistence type="inferred from homology"/>
<comment type="similarity">
    <text evidence="3">Belongs to the NPH3 family.</text>
</comment>
<feature type="region of interest" description="Disordered" evidence="4">
    <location>
        <begin position="492"/>
        <end position="528"/>
    </location>
</feature>
<feature type="compositionally biased region" description="Low complexity" evidence="4">
    <location>
        <begin position="492"/>
        <end position="504"/>
    </location>
</feature>
<evidence type="ECO:0000313" key="7">
    <source>
        <dbReference type="EMBL" id="KAF3590985.1"/>
    </source>
</evidence>
<name>A0ABQ7E367_BRACR</name>
<accession>A0ABQ7E367</accession>
<gene>
    <name evidence="7" type="ORF">DY000_02028069</name>
</gene>
<dbReference type="InterPro" id="IPR027356">
    <property type="entry name" value="NPH3_dom"/>
</dbReference>
<dbReference type="EMBL" id="QGKV02000299">
    <property type="protein sequence ID" value="KAF3590985.1"/>
    <property type="molecule type" value="Genomic_DNA"/>
</dbReference>
<evidence type="ECO:0000256" key="1">
    <source>
        <dbReference type="ARBA" id="ARBA00004906"/>
    </source>
</evidence>
<comment type="pathway">
    <text evidence="1">Protein modification; protein ubiquitination.</text>
</comment>
<dbReference type="Gene3D" id="3.30.710.10">
    <property type="entry name" value="Potassium Channel Kv1.1, Chain A"/>
    <property type="match status" value="1"/>
</dbReference>
<evidence type="ECO:0000259" key="6">
    <source>
        <dbReference type="PROSITE" id="PS51649"/>
    </source>
</evidence>
<reference evidence="7 8" key="1">
    <citation type="journal article" date="2020" name="BMC Genomics">
        <title>Intraspecific diversification of the crop wild relative Brassica cretica Lam. using demographic model selection.</title>
        <authorList>
            <person name="Kioukis A."/>
            <person name="Michalopoulou V.A."/>
            <person name="Briers L."/>
            <person name="Pirintsos S."/>
            <person name="Studholme D.J."/>
            <person name="Pavlidis P."/>
            <person name="Sarris P.F."/>
        </authorList>
    </citation>
    <scope>NUCLEOTIDE SEQUENCE [LARGE SCALE GENOMIC DNA]</scope>
    <source>
        <strain evidence="8">cv. PFS-1207/04</strain>
    </source>
</reference>
<feature type="domain" description="BTB" evidence="5">
    <location>
        <begin position="55"/>
        <end position="133"/>
    </location>
</feature>
<dbReference type="PROSITE" id="PS50097">
    <property type="entry name" value="BTB"/>
    <property type="match status" value="1"/>
</dbReference>
<keyword evidence="8" id="KW-1185">Reference proteome</keyword>
<organism evidence="7 8">
    <name type="scientific">Brassica cretica</name>
    <name type="common">Mustard</name>
    <dbReference type="NCBI Taxonomy" id="69181"/>
    <lineage>
        <taxon>Eukaryota</taxon>
        <taxon>Viridiplantae</taxon>
        <taxon>Streptophyta</taxon>
        <taxon>Embryophyta</taxon>
        <taxon>Tracheophyta</taxon>
        <taxon>Spermatophyta</taxon>
        <taxon>Magnoliopsida</taxon>
        <taxon>eudicotyledons</taxon>
        <taxon>Gunneridae</taxon>
        <taxon>Pentapetalae</taxon>
        <taxon>rosids</taxon>
        <taxon>malvids</taxon>
        <taxon>Brassicales</taxon>
        <taxon>Brassicaceae</taxon>
        <taxon>Brassiceae</taxon>
        <taxon>Brassica</taxon>
    </lineage>
</organism>
<feature type="domain" description="NPH3" evidence="6">
    <location>
        <begin position="239"/>
        <end position="490"/>
    </location>
</feature>
<dbReference type="InterPro" id="IPR043454">
    <property type="entry name" value="NPH3/RPT2-like"/>
</dbReference>
<feature type="compositionally biased region" description="Low complexity" evidence="4">
    <location>
        <begin position="577"/>
        <end position="604"/>
    </location>
</feature>
<feature type="region of interest" description="Disordered" evidence="4">
    <location>
        <begin position="570"/>
        <end position="604"/>
    </location>
</feature>
<evidence type="ECO:0000256" key="4">
    <source>
        <dbReference type="SAM" id="MobiDB-lite"/>
    </source>
</evidence>